<feature type="transmembrane region" description="Helical" evidence="1">
    <location>
        <begin position="25"/>
        <end position="47"/>
    </location>
</feature>
<keyword evidence="1" id="KW-0812">Transmembrane</keyword>
<dbReference type="RefSeq" id="WP_158260436.1">
    <property type="nucleotide sequence ID" value="NZ_MLQM01000015.1"/>
</dbReference>
<organism evidence="2 3">
    <name type="scientific">Mycobacterium talmoniae</name>
    <dbReference type="NCBI Taxonomy" id="1858794"/>
    <lineage>
        <taxon>Bacteria</taxon>
        <taxon>Bacillati</taxon>
        <taxon>Actinomycetota</taxon>
        <taxon>Actinomycetes</taxon>
        <taxon>Mycobacteriales</taxon>
        <taxon>Mycobacteriaceae</taxon>
        <taxon>Mycobacterium</taxon>
    </lineage>
</organism>
<name>A0A2S8BCP9_9MYCO</name>
<reference evidence="2 3" key="1">
    <citation type="journal article" date="2017" name="Int. J. Syst. Evol. Microbiol.">
        <title>Mycobacterium talmoniae sp. nov., a slowly growing mycobacterium isolated from human respiratory samples.</title>
        <authorList>
            <person name="Davidson R.M."/>
            <person name="DeGroote M.A."/>
            <person name="Marola J.L."/>
            <person name="Buss S."/>
            <person name="Jones V."/>
            <person name="McNeil M.R."/>
            <person name="Freifeld A.G."/>
            <person name="Elaine Epperson L."/>
            <person name="Hasan N.A."/>
            <person name="Jackson M."/>
            <person name="Iwen P.C."/>
            <person name="Salfinger M."/>
            <person name="Strong M."/>
        </authorList>
    </citation>
    <scope>NUCLEOTIDE SEQUENCE [LARGE SCALE GENOMIC DNA]</scope>
    <source>
        <strain evidence="2 3">ATCC BAA-2683</strain>
    </source>
</reference>
<dbReference type="EMBL" id="PPEA01000803">
    <property type="protein sequence ID" value="PQM44440.1"/>
    <property type="molecule type" value="Genomic_DNA"/>
</dbReference>
<sequence length="48" mass="5071">MNNRLLVEDPYVNLAPGAVNYGANAIRSVISTAALLGLLVIAFLMVLV</sequence>
<keyword evidence="1" id="KW-1133">Transmembrane helix</keyword>
<protein>
    <submittedName>
        <fullName evidence="2">Uncharacterized protein</fullName>
    </submittedName>
</protein>
<keyword evidence="1" id="KW-0472">Membrane</keyword>
<evidence type="ECO:0000256" key="1">
    <source>
        <dbReference type="SAM" id="Phobius"/>
    </source>
</evidence>
<dbReference type="Proteomes" id="UP000238296">
    <property type="component" value="Unassembled WGS sequence"/>
</dbReference>
<gene>
    <name evidence="2" type="ORF">C1Y40_05400</name>
</gene>
<evidence type="ECO:0000313" key="2">
    <source>
        <dbReference type="EMBL" id="PQM44440.1"/>
    </source>
</evidence>
<proteinExistence type="predicted"/>
<dbReference type="AlphaFoldDB" id="A0A2S8BCP9"/>
<accession>A0A2S8BCP9</accession>
<comment type="caution">
    <text evidence="2">The sequence shown here is derived from an EMBL/GenBank/DDBJ whole genome shotgun (WGS) entry which is preliminary data.</text>
</comment>
<evidence type="ECO:0000313" key="3">
    <source>
        <dbReference type="Proteomes" id="UP000238296"/>
    </source>
</evidence>